<accession>A0A2N1PUR2</accession>
<dbReference type="Pfam" id="PF01590">
    <property type="entry name" value="GAF"/>
    <property type="match status" value="1"/>
</dbReference>
<dbReference type="PANTHER" id="PTHR43155">
    <property type="entry name" value="CYCLIC DI-GMP PHOSPHODIESTERASE PA4108-RELATED"/>
    <property type="match status" value="1"/>
</dbReference>
<dbReference type="InterPro" id="IPR003018">
    <property type="entry name" value="GAF"/>
</dbReference>
<feature type="domain" description="HD" evidence="1">
    <location>
        <begin position="540"/>
        <end position="662"/>
    </location>
</feature>
<dbReference type="Pfam" id="PF13185">
    <property type="entry name" value="GAF_2"/>
    <property type="match status" value="2"/>
</dbReference>
<dbReference type="Gene3D" id="3.30.450.40">
    <property type="match status" value="3"/>
</dbReference>
<dbReference type="AlphaFoldDB" id="A0A2N1PUR2"/>
<dbReference type="SUPFAM" id="SSF109604">
    <property type="entry name" value="HD-domain/PDEase-like"/>
    <property type="match status" value="1"/>
</dbReference>
<comment type="caution">
    <text evidence="3">The sequence shown here is derived from an EMBL/GenBank/DDBJ whole genome shotgun (WGS) entry which is preliminary data.</text>
</comment>
<sequence length="743" mass="79861">MDNFSPEPNPSLLNSSNDPAHTRALKALSQIGLMASEMTDLRKTLAATLDLILETLEVENASIMLLDSESNSLRITAARGLPDDALGLVIPVGKGIAGTVAATGSPILIDDIEKNPEFSASGRSSYRTKSALCVPMRLKSTLMGVISVNNKRTGEIFGENDLQLLSAIAPQIGALIENAGLHERSERKVRELGALFDLARAAESITSLEKFLDECVQIITSATSVETCSIMLLDTRGRVLRIAAYTGTYLDTFKDCLIPLGQGISGKVGETGEPSILNDISASPASDRQDLDSAFRSALSVPMKIQGRVIGVVNVNNSLEKRPFSQDDLRLVTALASQMASSIEKLRLYASMEQKIRELSTVNSVVTKVNSSINLRTVLDMVIDLLVETLGADSGSLMLYNNDTGTLEIEVSRGFSSGPPITTFPLGFGVAGSVAKTRKPALVEDSSISGAYAMAPGERPLSMICAPMVAKDKLLGAICLERETSGGTSFDTSNLELLVTLANAAATAVDNANLYRDLLNIYFETIQSLAAAIEAKDAYTHGHSRRVTEYSLALAGIMDCDHNTLDTIRHAALLHDIGKIGINESILLKPGKLTDEEFSTIRSHPVMGSKILESIDFLATVRAQLKHHHERWDGRGYPDGLKGDQIPPGARIIAVADTFDAMTSTRSYRSALDWNVARDEIVRCSGSQFDPKVVDAFLSLGEEFINAVIKMQNPTNPPGELAARLVTNNPDLACLVDAARETI</sequence>
<dbReference type="PROSITE" id="PS51831">
    <property type="entry name" value="HD"/>
    <property type="match status" value="1"/>
</dbReference>
<dbReference type="Gene3D" id="1.10.3210.10">
    <property type="entry name" value="Hypothetical protein af1432"/>
    <property type="match status" value="1"/>
</dbReference>
<evidence type="ECO:0000259" key="2">
    <source>
        <dbReference type="PROSITE" id="PS51832"/>
    </source>
</evidence>
<dbReference type="InterPro" id="IPR029016">
    <property type="entry name" value="GAF-like_dom_sf"/>
</dbReference>
<name>A0A2N1PUR2_9BACT</name>
<organism evidence="3 4">
    <name type="scientific">Candidatus Wallbacteria bacterium HGW-Wallbacteria-1</name>
    <dbReference type="NCBI Taxonomy" id="2013854"/>
    <lineage>
        <taxon>Bacteria</taxon>
        <taxon>Candidatus Walliibacteriota</taxon>
    </lineage>
</organism>
<dbReference type="InterPro" id="IPR006675">
    <property type="entry name" value="HDIG_dom"/>
</dbReference>
<dbReference type="SUPFAM" id="SSF55781">
    <property type="entry name" value="GAF domain-like"/>
    <property type="match status" value="3"/>
</dbReference>
<proteinExistence type="predicted"/>
<dbReference type="SMART" id="SM00471">
    <property type="entry name" value="HDc"/>
    <property type="match status" value="1"/>
</dbReference>
<dbReference type="InterPro" id="IPR037522">
    <property type="entry name" value="HD_GYP_dom"/>
</dbReference>
<protein>
    <submittedName>
        <fullName evidence="3">Uncharacterized protein</fullName>
    </submittedName>
</protein>
<evidence type="ECO:0000313" key="4">
    <source>
        <dbReference type="Proteomes" id="UP000233256"/>
    </source>
</evidence>
<dbReference type="InterPro" id="IPR006674">
    <property type="entry name" value="HD_domain"/>
</dbReference>
<dbReference type="NCBIfam" id="TIGR00277">
    <property type="entry name" value="HDIG"/>
    <property type="match status" value="1"/>
</dbReference>
<dbReference type="SMART" id="SM00065">
    <property type="entry name" value="GAF"/>
    <property type="match status" value="3"/>
</dbReference>
<gene>
    <name evidence="3" type="ORF">CVV64_01275</name>
</gene>
<evidence type="ECO:0000313" key="3">
    <source>
        <dbReference type="EMBL" id="PKK92077.1"/>
    </source>
</evidence>
<reference evidence="3 4" key="1">
    <citation type="journal article" date="2017" name="ISME J.">
        <title>Potential for microbial H2 and metal transformations associated with novel bacteria and archaea in deep terrestrial subsurface sediments.</title>
        <authorList>
            <person name="Hernsdorf A.W."/>
            <person name="Amano Y."/>
            <person name="Miyakawa K."/>
            <person name="Ise K."/>
            <person name="Suzuki Y."/>
            <person name="Anantharaman K."/>
            <person name="Probst A."/>
            <person name="Burstein D."/>
            <person name="Thomas B.C."/>
            <person name="Banfield J.F."/>
        </authorList>
    </citation>
    <scope>NUCLEOTIDE SEQUENCE [LARGE SCALE GENOMIC DNA]</scope>
    <source>
        <strain evidence="3">HGW-Wallbacteria-1</strain>
    </source>
</reference>
<dbReference type="PROSITE" id="PS51832">
    <property type="entry name" value="HD_GYP"/>
    <property type="match status" value="1"/>
</dbReference>
<dbReference type="CDD" id="cd00077">
    <property type="entry name" value="HDc"/>
    <property type="match status" value="1"/>
</dbReference>
<evidence type="ECO:0000259" key="1">
    <source>
        <dbReference type="PROSITE" id="PS51831"/>
    </source>
</evidence>
<dbReference type="Pfam" id="PF13487">
    <property type="entry name" value="HD_5"/>
    <property type="match status" value="1"/>
</dbReference>
<feature type="domain" description="HD-GYP" evidence="2">
    <location>
        <begin position="518"/>
        <end position="713"/>
    </location>
</feature>
<dbReference type="InterPro" id="IPR003607">
    <property type="entry name" value="HD/PDEase_dom"/>
</dbReference>
<dbReference type="PANTHER" id="PTHR43155:SF2">
    <property type="entry name" value="CYCLIC DI-GMP PHOSPHODIESTERASE PA4108"/>
    <property type="match status" value="1"/>
</dbReference>
<dbReference type="EMBL" id="PGXC01000001">
    <property type="protein sequence ID" value="PKK92077.1"/>
    <property type="molecule type" value="Genomic_DNA"/>
</dbReference>
<dbReference type="Proteomes" id="UP000233256">
    <property type="component" value="Unassembled WGS sequence"/>
</dbReference>